<keyword evidence="1" id="KW-0614">Plasmid</keyword>
<evidence type="ECO:0000313" key="2">
    <source>
        <dbReference type="Proteomes" id="UP001239169"/>
    </source>
</evidence>
<dbReference type="Proteomes" id="UP001239169">
    <property type="component" value="Plasmid unnamed6"/>
</dbReference>
<reference evidence="1 2" key="1">
    <citation type="submission" date="2023-04" db="EMBL/GenBank/DDBJ databases">
        <title>Bacteria Genome Submission.</title>
        <authorList>
            <person name="Isaac P."/>
        </authorList>
    </citation>
    <scope>NUCLEOTIDE SEQUENCE [LARGE SCALE GENOMIC DNA]</scope>
    <source>
        <strain evidence="1 2">SampleS7P1</strain>
        <plasmid evidence="1 2">unnamed6</plasmid>
    </source>
</reference>
<proteinExistence type="predicted"/>
<sequence>MLIAVIAKESNITNTTFFKFLLKHKLKISKSDEFIKILVIRQQDTRTSTKKDIFRFFINKDSIIHKIIFVIVAIEKILKNLYIDEGKL</sequence>
<protein>
    <recommendedName>
        <fullName evidence="3">HTH rpiR-type domain-containing protein</fullName>
    </recommendedName>
</protein>
<dbReference type="EMBL" id="CP124691">
    <property type="protein sequence ID" value="WGX77709.1"/>
    <property type="molecule type" value="Genomic_DNA"/>
</dbReference>
<accession>A0ABY8R839</accession>
<evidence type="ECO:0008006" key="3">
    <source>
        <dbReference type="Google" id="ProtNLM"/>
    </source>
</evidence>
<name>A0ABY8R839_PARBF</name>
<evidence type="ECO:0000313" key="1">
    <source>
        <dbReference type="EMBL" id="WGX77709.1"/>
    </source>
</evidence>
<keyword evidence="2" id="KW-1185">Reference proteome</keyword>
<organism evidence="1 2">
    <name type="scientific">Paraclostridium bifermentans</name>
    <name type="common">Clostridium bifermentans</name>
    <dbReference type="NCBI Taxonomy" id="1490"/>
    <lineage>
        <taxon>Bacteria</taxon>
        <taxon>Bacillati</taxon>
        <taxon>Bacillota</taxon>
        <taxon>Clostridia</taxon>
        <taxon>Peptostreptococcales</taxon>
        <taxon>Peptostreptococcaceae</taxon>
        <taxon>Paraclostridium</taxon>
    </lineage>
</organism>
<geneLocation type="plasmid" evidence="1 2">
    <name>unnamed6</name>
</geneLocation>
<gene>
    <name evidence="1" type="ORF">QJS64_21440</name>
</gene>